<keyword evidence="4" id="KW-1185">Reference proteome</keyword>
<dbReference type="EMBL" id="LR214971">
    <property type="protein sequence ID" value="VEU62127.1"/>
    <property type="molecule type" value="Genomic_DNA"/>
</dbReference>
<evidence type="ECO:0000313" key="2">
    <source>
        <dbReference type="EMBL" id="ATP59819.1"/>
    </source>
</evidence>
<accession>A0AAJ5NM90</accession>
<gene>
    <name evidence="2" type="ORF">CSW10_02685</name>
    <name evidence="3" type="ORF">NCTC10125_00551</name>
</gene>
<dbReference type="SUPFAM" id="SSF75420">
    <property type="entry name" value="YhbC-like, N-terminal domain"/>
    <property type="match status" value="1"/>
</dbReference>
<reference evidence="3 5" key="2">
    <citation type="submission" date="2019-01" db="EMBL/GenBank/DDBJ databases">
        <authorList>
            <consortium name="Pathogen Informatics"/>
        </authorList>
    </citation>
    <scope>NUCLEOTIDE SEQUENCE [LARGE SCALE GENOMIC DNA]</scope>
    <source>
        <strain evidence="3 5">NCTC10125</strain>
    </source>
</reference>
<dbReference type="EMBL" id="CP024161">
    <property type="protein sequence ID" value="ATP59819.1"/>
    <property type="molecule type" value="Genomic_DNA"/>
</dbReference>
<dbReference type="Proteomes" id="UP000224629">
    <property type="component" value="Chromosome"/>
</dbReference>
<evidence type="ECO:0000259" key="1">
    <source>
        <dbReference type="Pfam" id="PF02576"/>
    </source>
</evidence>
<dbReference type="KEGG" id="mds:MDIS_02925"/>
<dbReference type="InterPro" id="IPR028989">
    <property type="entry name" value="RimP_N"/>
</dbReference>
<protein>
    <submittedName>
        <fullName evidence="2">Ribosome assembly cofactor RimP</fullName>
    </submittedName>
</protein>
<sequence>MDLIEQLKNEFKQILSINFVQENGLNYLRIVTDYRSLKEVEKISIEISDFIDKIETNEKNFILEVLSRGQEFQND</sequence>
<dbReference type="RefSeq" id="WP_044635540.1">
    <property type="nucleotide sequence ID" value="NZ_CP007229.1"/>
</dbReference>
<name>A0AAJ5NM90_9BACT</name>
<dbReference type="AlphaFoldDB" id="A0AAJ5NM90"/>
<dbReference type="InterPro" id="IPR035956">
    <property type="entry name" value="RimP_N_sf"/>
</dbReference>
<evidence type="ECO:0000313" key="5">
    <source>
        <dbReference type="Proteomes" id="UP000289629"/>
    </source>
</evidence>
<organism evidence="3 5">
    <name type="scientific">Mesomycoplasma dispar</name>
    <dbReference type="NCBI Taxonomy" id="86660"/>
    <lineage>
        <taxon>Bacteria</taxon>
        <taxon>Bacillati</taxon>
        <taxon>Mycoplasmatota</taxon>
        <taxon>Mycoplasmoidales</taxon>
        <taxon>Metamycoplasmataceae</taxon>
        <taxon>Mesomycoplasma</taxon>
    </lineage>
</organism>
<dbReference type="Pfam" id="PF02576">
    <property type="entry name" value="RimP_N"/>
    <property type="match status" value="1"/>
</dbReference>
<evidence type="ECO:0000313" key="4">
    <source>
        <dbReference type="Proteomes" id="UP000224629"/>
    </source>
</evidence>
<evidence type="ECO:0000313" key="3">
    <source>
        <dbReference type="EMBL" id="VEU62127.1"/>
    </source>
</evidence>
<reference evidence="2 4" key="1">
    <citation type="submission" date="2017-10" db="EMBL/GenBank/DDBJ databases">
        <title>Genome-wide analysis of the first isolated strain mycoplasma dispar GS01.</title>
        <authorList>
            <person name="Hao H."/>
            <person name="Chen S."/>
            <person name="Zhao P."/>
            <person name="Chu Y."/>
            <person name="Liu Y."/>
        </authorList>
    </citation>
    <scope>NUCLEOTIDE SEQUENCE [LARGE SCALE GENOMIC DNA]</scope>
    <source>
        <strain evidence="2 4">GS01</strain>
    </source>
</reference>
<dbReference type="Proteomes" id="UP000289629">
    <property type="component" value="Chromosome"/>
</dbReference>
<feature type="domain" description="Ribosome maturation factor RimP N-terminal" evidence="1">
    <location>
        <begin position="13"/>
        <end position="69"/>
    </location>
</feature>
<proteinExistence type="predicted"/>